<dbReference type="EMBL" id="CP091508">
    <property type="protein sequence ID" value="UOO82001.1"/>
    <property type="molecule type" value="Genomic_DNA"/>
</dbReference>
<keyword evidence="2" id="KW-1185">Reference proteome</keyword>
<evidence type="ECO:0000313" key="1">
    <source>
        <dbReference type="EMBL" id="UOO82001.1"/>
    </source>
</evidence>
<reference evidence="1 2" key="1">
    <citation type="journal article" date="2022" name="Res Sq">
        <title>Evolution of multicellular longitudinally dividing oral cavity symbionts (Neisseriaceae).</title>
        <authorList>
            <person name="Nyongesa S."/>
            <person name="Weber P."/>
            <person name="Bernet E."/>
            <person name="Pullido F."/>
            <person name="Nieckarz M."/>
            <person name="Delaby M."/>
            <person name="Nieves C."/>
            <person name="Viehboeck T."/>
            <person name="Krause N."/>
            <person name="Rivera-Millot A."/>
            <person name="Nakamura A."/>
            <person name="Vischer N."/>
            <person name="VanNieuwenhze M."/>
            <person name="Brun Y."/>
            <person name="Cava F."/>
            <person name="Bulgheresi S."/>
            <person name="Veyrier F."/>
        </authorList>
    </citation>
    <scope>NUCLEOTIDE SEQUENCE [LARGE SCALE GENOMIC DNA]</scope>
    <source>
        <strain evidence="1 2">CCUG 63373m</strain>
    </source>
</reference>
<name>A0ABY4DT20_9NEIS</name>
<sequence length="91" mass="10548">MQTMKEFYGISIDKSAEFAIVPDEYNEGAYILTIFDPDIEDNAAAFVETFECDTYEEAMEGGLEYRMHYNYMTTEDVIAAEMKRFNEASKH</sequence>
<evidence type="ECO:0000313" key="2">
    <source>
        <dbReference type="Proteomes" id="UP000829817"/>
    </source>
</evidence>
<protein>
    <submittedName>
        <fullName evidence="1">Uncharacterized protein</fullName>
    </submittedName>
</protein>
<dbReference type="RefSeq" id="WP_244785265.1">
    <property type="nucleotide sequence ID" value="NZ_CP091508.1"/>
</dbReference>
<gene>
    <name evidence="1" type="ORF">LVJ83_00540</name>
</gene>
<proteinExistence type="predicted"/>
<organism evidence="1 2">
    <name type="scientific">Uruburuella testudinis</name>
    <dbReference type="NCBI Taxonomy" id="1282863"/>
    <lineage>
        <taxon>Bacteria</taxon>
        <taxon>Pseudomonadati</taxon>
        <taxon>Pseudomonadota</taxon>
        <taxon>Betaproteobacteria</taxon>
        <taxon>Neisseriales</taxon>
        <taxon>Neisseriaceae</taxon>
        <taxon>Uruburuella</taxon>
    </lineage>
</organism>
<accession>A0ABY4DT20</accession>
<dbReference type="Proteomes" id="UP000829817">
    <property type="component" value="Chromosome"/>
</dbReference>